<keyword evidence="4" id="KW-0547">Nucleotide-binding</keyword>
<evidence type="ECO:0000256" key="1">
    <source>
        <dbReference type="ARBA" id="ARBA00005417"/>
    </source>
</evidence>
<name>A0A645BZH6_9ZZZZ</name>
<comment type="caution">
    <text evidence="4">The sequence shown here is derived from an EMBL/GenBank/DDBJ whole genome shotgun (WGS) entry which is preliminary data.</text>
</comment>
<organism evidence="4">
    <name type="scientific">bioreactor metagenome</name>
    <dbReference type="NCBI Taxonomy" id="1076179"/>
    <lineage>
        <taxon>unclassified sequences</taxon>
        <taxon>metagenomes</taxon>
        <taxon>ecological metagenomes</taxon>
    </lineage>
</organism>
<dbReference type="PANTHER" id="PTHR43820:SF4">
    <property type="entry name" value="HIGH-AFFINITY BRANCHED-CHAIN AMINO ACID TRANSPORT ATP-BINDING PROTEIN LIVF"/>
    <property type="match status" value="1"/>
</dbReference>
<dbReference type="SUPFAM" id="SSF52540">
    <property type="entry name" value="P-loop containing nucleoside triphosphate hydrolases"/>
    <property type="match status" value="1"/>
</dbReference>
<sequence>MLAMGRALMSRPKLLMLDEPSMGLAPLLVEQIFEIIQRLNKAGSTILLVEQNAQMALSVAHRGYVLETGKIVTTGPSGELLASPAIKKAYLGG</sequence>
<reference evidence="4" key="1">
    <citation type="submission" date="2019-08" db="EMBL/GenBank/DDBJ databases">
        <authorList>
            <person name="Kucharzyk K."/>
            <person name="Murdoch R.W."/>
            <person name="Higgins S."/>
            <person name="Loffler F."/>
        </authorList>
    </citation>
    <scope>NUCLEOTIDE SEQUENCE</scope>
</reference>
<dbReference type="InterPro" id="IPR027417">
    <property type="entry name" value="P-loop_NTPase"/>
</dbReference>
<dbReference type="PANTHER" id="PTHR43820">
    <property type="entry name" value="HIGH-AFFINITY BRANCHED-CHAIN AMINO ACID TRANSPORT ATP-BINDING PROTEIN LIVF"/>
    <property type="match status" value="1"/>
</dbReference>
<evidence type="ECO:0000313" key="4">
    <source>
        <dbReference type="EMBL" id="MPM70920.1"/>
    </source>
</evidence>
<dbReference type="InterPro" id="IPR052156">
    <property type="entry name" value="BCAA_Transport_ATP-bd_LivF"/>
</dbReference>
<protein>
    <submittedName>
        <fullName evidence="4">High-affinity branched-chain amino acid transport ATP-binding protein LivF</fullName>
    </submittedName>
</protein>
<dbReference type="GO" id="GO:0005524">
    <property type="term" value="F:ATP binding"/>
    <property type="evidence" value="ECO:0007669"/>
    <property type="project" value="UniProtKB-KW"/>
</dbReference>
<proteinExistence type="inferred from homology"/>
<evidence type="ECO:0000256" key="2">
    <source>
        <dbReference type="ARBA" id="ARBA00022448"/>
    </source>
</evidence>
<accession>A0A645BZH6</accession>
<dbReference type="AlphaFoldDB" id="A0A645BZH6"/>
<dbReference type="EMBL" id="VSSQ01023784">
    <property type="protein sequence ID" value="MPM70920.1"/>
    <property type="molecule type" value="Genomic_DNA"/>
</dbReference>
<gene>
    <name evidence="4" type="primary">livF_66</name>
    <name evidence="4" type="ORF">SDC9_117881</name>
</gene>
<comment type="similarity">
    <text evidence="1">Belongs to the ABC transporter superfamily.</text>
</comment>
<dbReference type="GO" id="GO:0015807">
    <property type="term" value="P:L-amino acid transport"/>
    <property type="evidence" value="ECO:0007669"/>
    <property type="project" value="TreeGrafter"/>
</dbReference>
<keyword evidence="4" id="KW-0067">ATP-binding</keyword>
<keyword evidence="3" id="KW-0029">Amino-acid transport</keyword>
<dbReference type="Gene3D" id="3.40.50.300">
    <property type="entry name" value="P-loop containing nucleotide triphosphate hydrolases"/>
    <property type="match status" value="1"/>
</dbReference>
<keyword evidence="2" id="KW-0813">Transport</keyword>
<evidence type="ECO:0000256" key="3">
    <source>
        <dbReference type="ARBA" id="ARBA00022970"/>
    </source>
</evidence>
<dbReference type="GO" id="GO:0015658">
    <property type="term" value="F:branched-chain amino acid transmembrane transporter activity"/>
    <property type="evidence" value="ECO:0007669"/>
    <property type="project" value="TreeGrafter"/>
</dbReference>